<dbReference type="InterPro" id="IPR038694">
    <property type="entry name" value="DUF427_sf"/>
</dbReference>
<accession>A0A916XW14</accession>
<dbReference type="EMBL" id="BMJJ01000003">
    <property type="protein sequence ID" value="GGD16197.1"/>
    <property type="molecule type" value="Genomic_DNA"/>
</dbReference>
<gene>
    <name evidence="2" type="ORF">GCM10011335_18690</name>
</gene>
<dbReference type="InterPro" id="IPR007361">
    <property type="entry name" value="DUF427"/>
</dbReference>
<evidence type="ECO:0000259" key="1">
    <source>
        <dbReference type="Pfam" id="PF04248"/>
    </source>
</evidence>
<dbReference type="Proteomes" id="UP000613160">
    <property type="component" value="Unassembled WGS sequence"/>
</dbReference>
<dbReference type="Gene3D" id="2.170.150.40">
    <property type="entry name" value="Domain of unknown function (DUF427)"/>
    <property type="match status" value="1"/>
</dbReference>
<evidence type="ECO:0000313" key="2">
    <source>
        <dbReference type="EMBL" id="GGD16197.1"/>
    </source>
</evidence>
<sequence length="116" mass="12436">MSLPSDLTFKTEAQSEPVIIRRHDAVIAATKAAVLVHAGEVPVYYVPRADVYEEHLVETEAGPAPIGTGRARFWSVTASGGGVEKAVWMLEDPTGDLESLTGHFGFDPDPFNITVG</sequence>
<comment type="caution">
    <text evidence="2">The sequence shown here is derived from an EMBL/GenBank/DDBJ whole genome shotgun (WGS) entry which is preliminary data.</text>
</comment>
<name>A0A916XW14_9HYPH</name>
<organism evidence="2 3">
    <name type="scientific">Aureimonas glaciei</name>
    <dbReference type="NCBI Taxonomy" id="1776957"/>
    <lineage>
        <taxon>Bacteria</taxon>
        <taxon>Pseudomonadati</taxon>
        <taxon>Pseudomonadota</taxon>
        <taxon>Alphaproteobacteria</taxon>
        <taxon>Hyphomicrobiales</taxon>
        <taxon>Aurantimonadaceae</taxon>
        <taxon>Aureimonas</taxon>
    </lineage>
</organism>
<reference evidence="2" key="1">
    <citation type="journal article" date="2014" name="Int. J. Syst. Evol. Microbiol.">
        <title>Complete genome sequence of Corynebacterium casei LMG S-19264T (=DSM 44701T), isolated from a smear-ripened cheese.</title>
        <authorList>
            <consortium name="US DOE Joint Genome Institute (JGI-PGF)"/>
            <person name="Walter F."/>
            <person name="Albersmeier A."/>
            <person name="Kalinowski J."/>
            <person name="Ruckert C."/>
        </authorList>
    </citation>
    <scope>NUCLEOTIDE SEQUENCE</scope>
    <source>
        <strain evidence="2">CGMCC 1.15493</strain>
    </source>
</reference>
<keyword evidence="3" id="KW-1185">Reference proteome</keyword>
<dbReference type="Pfam" id="PF04248">
    <property type="entry name" value="NTP_transf_9"/>
    <property type="match status" value="1"/>
</dbReference>
<proteinExistence type="predicted"/>
<evidence type="ECO:0000313" key="3">
    <source>
        <dbReference type="Proteomes" id="UP000613160"/>
    </source>
</evidence>
<feature type="domain" description="DUF427" evidence="1">
    <location>
        <begin position="20"/>
        <end position="108"/>
    </location>
</feature>
<dbReference type="RefSeq" id="WP_188850292.1">
    <property type="nucleotide sequence ID" value="NZ_BMJJ01000003.1"/>
</dbReference>
<reference evidence="2" key="2">
    <citation type="submission" date="2020-09" db="EMBL/GenBank/DDBJ databases">
        <authorList>
            <person name="Sun Q."/>
            <person name="Zhou Y."/>
        </authorList>
    </citation>
    <scope>NUCLEOTIDE SEQUENCE</scope>
    <source>
        <strain evidence="2">CGMCC 1.15493</strain>
    </source>
</reference>
<protein>
    <recommendedName>
        <fullName evidence="1">DUF427 domain-containing protein</fullName>
    </recommendedName>
</protein>
<dbReference type="AlphaFoldDB" id="A0A916XW14"/>